<gene>
    <name evidence="1" type="ORF">H2199_008986</name>
</gene>
<evidence type="ECO:0000313" key="2">
    <source>
        <dbReference type="Proteomes" id="UP001172680"/>
    </source>
</evidence>
<protein>
    <submittedName>
        <fullName evidence="1">Uncharacterized protein</fullName>
    </submittedName>
</protein>
<sequence length="178" mass="20389">MAFESLPPFHNPSPKTIPEANADVFAHPTPTRTEREAERSAETETEHWKAEAGCWKKLVGNLVGQRVEKEGLGVDETFAELLRGAQDISQELEIEEQQSEYWMSMVEKLLKDLKPDDVGLEARLWMTRWASQTRAPHKNAKPHGRKAKISFIKRRKSDEEAEEMEEAARNDEGMVYVL</sequence>
<dbReference type="Proteomes" id="UP001172680">
    <property type="component" value="Unassembled WGS sequence"/>
</dbReference>
<comment type="caution">
    <text evidence="1">The sequence shown here is derived from an EMBL/GenBank/DDBJ whole genome shotgun (WGS) entry which is preliminary data.</text>
</comment>
<organism evidence="1 2">
    <name type="scientific">Coniosporium tulheliwenetii</name>
    <dbReference type="NCBI Taxonomy" id="3383036"/>
    <lineage>
        <taxon>Eukaryota</taxon>
        <taxon>Fungi</taxon>
        <taxon>Dikarya</taxon>
        <taxon>Ascomycota</taxon>
        <taxon>Pezizomycotina</taxon>
        <taxon>Dothideomycetes</taxon>
        <taxon>Dothideomycetes incertae sedis</taxon>
        <taxon>Coniosporium</taxon>
    </lineage>
</organism>
<name>A0ACC2YHG0_9PEZI</name>
<proteinExistence type="predicted"/>
<evidence type="ECO:0000313" key="1">
    <source>
        <dbReference type="EMBL" id="KAJ9634529.1"/>
    </source>
</evidence>
<reference evidence="1" key="1">
    <citation type="submission" date="2022-10" db="EMBL/GenBank/DDBJ databases">
        <title>Culturing micro-colonial fungi from biological soil crusts in the Mojave desert and describing Neophaeococcomyces mojavensis, and introducing the new genera and species Taxawa tesnikishii.</title>
        <authorList>
            <person name="Kurbessoian T."/>
            <person name="Stajich J.E."/>
        </authorList>
    </citation>
    <scope>NUCLEOTIDE SEQUENCE</scope>
    <source>
        <strain evidence="1">JES_115</strain>
    </source>
</reference>
<accession>A0ACC2YHG0</accession>
<dbReference type="EMBL" id="JAPDRP010000032">
    <property type="protein sequence ID" value="KAJ9634529.1"/>
    <property type="molecule type" value="Genomic_DNA"/>
</dbReference>
<keyword evidence="2" id="KW-1185">Reference proteome</keyword>